<dbReference type="InterPro" id="IPR009057">
    <property type="entry name" value="Homeodomain-like_sf"/>
</dbReference>
<accession>A0A917PX66</accession>
<comment type="caution">
    <text evidence="5">The sequence shown here is derived from an EMBL/GenBank/DDBJ whole genome shotgun (WGS) entry which is preliminary data.</text>
</comment>
<evidence type="ECO:0000256" key="3">
    <source>
        <dbReference type="ARBA" id="ARBA00023163"/>
    </source>
</evidence>
<keyword evidence="3" id="KW-0804">Transcription</keyword>
<gene>
    <name evidence="5" type="ORF">GCM10009304_22890</name>
</gene>
<proteinExistence type="predicted"/>
<keyword evidence="1" id="KW-0805">Transcription regulation</keyword>
<evidence type="ECO:0000313" key="6">
    <source>
        <dbReference type="Proteomes" id="UP000635983"/>
    </source>
</evidence>
<dbReference type="InterPro" id="IPR053142">
    <property type="entry name" value="PchR_regulatory_protein"/>
</dbReference>
<evidence type="ECO:0000259" key="4">
    <source>
        <dbReference type="PROSITE" id="PS01124"/>
    </source>
</evidence>
<feature type="domain" description="HTH araC/xylS-type" evidence="4">
    <location>
        <begin position="225"/>
        <end position="323"/>
    </location>
</feature>
<reference evidence="5" key="2">
    <citation type="submission" date="2020-09" db="EMBL/GenBank/DDBJ databases">
        <authorList>
            <person name="Sun Q."/>
            <person name="Ohkuma M."/>
        </authorList>
    </citation>
    <scope>NUCLEOTIDE SEQUENCE</scope>
    <source>
        <strain evidence="5">JCM 30078</strain>
    </source>
</reference>
<dbReference type="Pfam" id="PF12833">
    <property type="entry name" value="HTH_18"/>
    <property type="match status" value="1"/>
</dbReference>
<dbReference type="InterPro" id="IPR018062">
    <property type="entry name" value="HTH_AraC-typ_CS"/>
</dbReference>
<dbReference type="GO" id="GO:0043565">
    <property type="term" value="F:sequence-specific DNA binding"/>
    <property type="evidence" value="ECO:0007669"/>
    <property type="project" value="InterPro"/>
</dbReference>
<dbReference type="Proteomes" id="UP000635983">
    <property type="component" value="Unassembled WGS sequence"/>
</dbReference>
<dbReference type="SMART" id="SM00342">
    <property type="entry name" value="HTH_ARAC"/>
    <property type="match status" value="1"/>
</dbReference>
<evidence type="ECO:0000313" key="5">
    <source>
        <dbReference type="EMBL" id="GGJ96421.1"/>
    </source>
</evidence>
<keyword evidence="2" id="KW-0238">DNA-binding</keyword>
<dbReference type="PANTHER" id="PTHR47893">
    <property type="entry name" value="REGULATORY PROTEIN PCHR"/>
    <property type="match status" value="1"/>
</dbReference>
<dbReference type="RefSeq" id="WP_188983346.1">
    <property type="nucleotide sequence ID" value="NZ_BMPO01000004.1"/>
</dbReference>
<sequence length="324" mass="37028">MCQPSNVMRAADLSERSHGRIRLIGREVADTPLFEGRVNWIRLRAGLTLHCSDCVELQSFTTESRMEPRLSFVLFMAGDNQVRYGDRSVAFKAQRAHEQDFQGLALSVKEPVVFSRRSRQGTHIRKIAINLGPEWFESGGLDDQPYQDVLRFTEQHLAAQHWQPSPRLKAIAEQLLNPPDHAPMLQRLYLESRVLDIAAEALSGITHCAPLKRMTLRPHEHQRMRQVAALLESGEADDWTLEMIARNAGINVNSLQRQFRQFKGMTVFEYQRSRKLETARQALEREGMSVTQAAWLAGYTSPANFSTAFKRHFGMTPRQAMCRV</sequence>
<dbReference type="PANTHER" id="PTHR47893:SF1">
    <property type="entry name" value="REGULATORY PROTEIN PCHR"/>
    <property type="match status" value="1"/>
</dbReference>
<dbReference type="SUPFAM" id="SSF46689">
    <property type="entry name" value="Homeodomain-like"/>
    <property type="match status" value="2"/>
</dbReference>
<dbReference type="EMBL" id="BMPO01000004">
    <property type="protein sequence ID" value="GGJ96421.1"/>
    <property type="molecule type" value="Genomic_DNA"/>
</dbReference>
<dbReference type="GO" id="GO:0009893">
    <property type="term" value="P:positive regulation of metabolic process"/>
    <property type="evidence" value="ECO:0007669"/>
    <property type="project" value="UniProtKB-ARBA"/>
</dbReference>
<dbReference type="AlphaFoldDB" id="A0A917PX66"/>
<organism evidence="5 6">
    <name type="scientific">Pseudomonas matsuisoli</name>
    <dbReference type="NCBI Taxonomy" id="1515666"/>
    <lineage>
        <taxon>Bacteria</taxon>
        <taxon>Pseudomonadati</taxon>
        <taxon>Pseudomonadota</taxon>
        <taxon>Gammaproteobacteria</taxon>
        <taxon>Pseudomonadales</taxon>
        <taxon>Pseudomonadaceae</taxon>
        <taxon>Pseudomonas</taxon>
    </lineage>
</organism>
<evidence type="ECO:0000256" key="2">
    <source>
        <dbReference type="ARBA" id="ARBA00023125"/>
    </source>
</evidence>
<dbReference type="GO" id="GO:0003700">
    <property type="term" value="F:DNA-binding transcription factor activity"/>
    <property type="evidence" value="ECO:0007669"/>
    <property type="project" value="InterPro"/>
</dbReference>
<reference evidence="5" key="1">
    <citation type="journal article" date="2014" name="Int. J. Syst. Evol. Microbiol.">
        <title>Complete genome sequence of Corynebacterium casei LMG S-19264T (=DSM 44701T), isolated from a smear-ripened cheese.</title>
        <authorList>
            <consortium name="US DOE Joint Genome Institute (JGI-PGF)"/>
            <person name="Walter F."/>
            <person name="Albersmeier A."/>
            <person name="Kalinowski J."/>
            <person name="Ruckert C."/>
        </authorList>
    </citation>
    <scope>NUCLEOTIDE SEQUENCE</scope>
    <source>
        <strain evidence="5">JCM 30078</strain>
    </source>
</reference>
<keyword evidence="6" id="KW-1185">Reference proteome</keyword>
<evidence type="ECO:0000256" key="1">
    <source>
        <dbReference type="ARBA" id="ARBA00023015"/>
    </source>
</evidence>
<dbReference type="PROSITE" id="PS01124">
    <property type="entry name" value="HTH_ARAC_FAMILY_2"/>
    <property type="match status" value="1"/>
</dbReference>
<dbReference type="PROSITE" id="PS00041">
    <property type="entry name" value="HTH_ARAC_FAMILY_1"/>
    <property type="match status" value="1"/>
</dbReference>
<name>A0A917PX66_9PSED</name>
<dbReference type="Gene3D" id="1.10.10.60">
    <property type="entry name" value="Homeodomain-like"/>
    <property type="match status" value="2"/>
</dbReference>
<protein>
    <submittedName>
        <fullName evidence="5">Transcriptional regulator</fullName>
    </submittedName>
</protein>
<dbReference type="InterPro" id="IPR018060">
    <property type="entry name" value="HTH_AraC"/>
</dbReference>